<accession>A0ABX0QCZ8</accession>
<dbReference type="Pfam" id="PF05834">
    <property type="entry name" value="Lycopene_cycl"/>
    <property type="match status" value="1"/>
</dbReference>
<reference evidence="2" key="2">
    <citation type="submission" date="2023-07" db="EMBL/GenBank/DDBJ databases">
        <authorList>
            <person name="Jung D.-H."/>
        </authorList>
    </citation>
    <scope>NUCLEOTIDE SEQUENCE [LARGE SCALE GENOMIC DNA]</scope>
    <source>
        <strain evidence="2">JA-25</strain>
    </source>
</reference>
<gene>
    <name evidence="1" type="ORF">F7231_06515</name>
</gene>
<proteinExistence type="predicted"/>
<reference evidence="2" key="1">
    <citation type="submission" date="2019-09" db="EMBL/GenBank/DDBJ databases">
        <authorList>
            <person name="Jung D.-H."/>
        </authorList>
    </citation>
    <scope>NUCLEOTIDE SEQUENCE [LARGE SCALE GENOMIC DNA]</scope>
    <source>
        <strain evidence="2">JA-25</strain>
    </source>
</reference>
<dbReference type="Gene3D" id="3.50.50.60">
    <property type="entry name" value="FAD/NAD(P)-binding domain"/>
    <property type="match status" value="1"/>
</dbReference>
<dbReference type="EMBL" id="WAEL01000002">
    <property type="protein sequence ID" value="NID09818.1"/>
    <property type="molecule type" value="Genomic_DNA"/>
</dbReference>
<evidence type="ECO:0000313" key="1">
    <source>
        <dbReference type="EMBL" id="NID09818.1"/>
    </source>
</evidence>
<keyword evidence="2" id="KW-1185">Reference proteome</keyword>
<organism evidence="1 2">
    <name type="scientific">Fibrivirga algicola</name>
    <dbReference type="NCBI Taxonomy" id="2950420"/>
    <lineage>
        <taxon>Bacteria</taxon>
        <taxon>Pseudomonadati</taxon>
        <taxon>Bacteroidota</taxon>
        <taxon>Cytophagia</taxon>
        <taxon>Cytophagales</taxon>
        <taxon>Spirosomataceae</taxon>
        <taxon>Fibrivirga</taxon>
    </lineage>
</organism>
<protein>
    <submittedName>
        <fullName evidence="1">Lycopene cyclase</fullName>
    </submittedName>
</protein>
<name>A0ABX0QCZ8_9BACT</name>
<dbReference type="Proteomes" id="UP000606008">
    <property type="component" value="Unassembled WGS sequence"/>
</dbReference>
<dbReference type="InterPro" id="IPR036188">
    <property type="entry name" value="FAD/NAD-bd_sf"/>
</dbReference>
<dbReference type="RefSeq" id="WP_166691342.1">
    <property type="nucleotide sequence ID" value="NZ_WAEL01000002.1"/>
</dbReference>
<comment type="caution">
    <text evidence="1">The sequence shown here is derived from an EMBL/GenBank/DDBJ whole genome shotgun (WGS) entry which is preliminary data.</text>
</comment>
<dbReference type="SUPFAM" id="SSF51905">
    <property type="entry name" value="FAD/NAD(P)-binding domain"/>
    <property type="match status" value="1"/>
</dbReference>
<sequence>MKRYDIIIAGGGMAGLSLCYYLSQSPLRNSSILLIDREPKDRNDRTWCFWESEPGPFESILFRSWQQVAFVGKKASRLLPLGQSTYKMLRGIDFYAFARGQLANLPNLHIEYATVNDIHETAGGGVVRAGNTTYLGRYVFDSVSPLSTNRPGTQHLLQHFKGWVITTEYDCFDVSTPRIMDFRVPQLNDCRFFYLLPFDKRTALVEYTVFGQQVLADAEYTDALRRYISTFIDTGGYRIQETERGVIPMTDELPPVQPGGHVLRIGMAGGYTRPSTGYTFQRTQECLRGLVDNWVKTGTPTLQTGEVRSWVKRALDTVFLNVLIHHRIPAVDLFTRLFTHNKPAVLFRFMNEESTFWEDLQVINSMPKRPFVLAALDSLLTSVMQRTEPVRSQQHTARLPKSAPTHRVRLDQVNC</sequence>
<evidence type="ECO:0000313" key="2">
    <source>
        <dbReference type="Proteomes" id="UP000606008"/>
    </source>
</evidence>